<dbReference type="InterPro" id="IPR005151">
    <property type="entry name" value="Tail-specific_protease"/>
</dbReference>
<dbReference type="AlphaFoldDB" id="A0A9N9V1H7"/>
<protein>
    <recommendedName>
        <fullName evidence="7">Tail specific protease domain-containing protein</fullName>
    </recommendedName>
</protein>
<dbReference type="InterPro" id="IPR056186">
    <property type="entry name" value="PDZ_CPAF-rel"/>
</dbReference>
<feature type="compositionally biased region" description="Polar residues" evidence="1">
    <location>
        <begin position="718"/>
        <end position="746"/>
    </location>
</feature>
<dbReference type="Gene3D" id="3.90.226.10">
    <property type="entry name" value="2-enoyl-CoA Hydratase, Chain A, domain 1"/>
    <property type="match status" value="1"/>
</dbReference>
<evidence type="ECO:0000313" key="6">
    <source>
        <dbReference type="Proteomes" id="UP000754883"/>
    </source>
</evidence>
<evidence type="ECO:0000259" key="4">
    <source>
        <dbReference type="Pfam" id="PF23658"/>
    </source>
</evidence>
<dbReference type="InterPro" id="IPR029045">
    <property type="entry name" value="ClpP/crotonase-like_dom_sf"/>
</dbReference>
<evidence type="ECO:0000256" key="1">
    <source>
        <dbReference type="SAM" id="MobiDB-lite"/>
    </source>
</evidence>
<dbReference type="GO" id="GO:0008236">
    <property type="term" value="F:serine-type peptidase activity"/>
    <property type="evidence" value="ECO:0007669"/>
    <property type="project" value="InterPro"/>
</dbReference>
<dbReference type="EMBL" id="CABFNO020001566">
    <property type="protein sequence ID" value="CAH0004435.1"/>
    <property type="molecule type" value="Genomic_DNA"/>
</dbReference>
<evidence type="ECO:0000313" key="5">
    <source>
        <dbReference type="EMBL" id="CAH0004435.1"/>
    </source>
</evidence>
<feature type="region of interest" description="Disordered" evidence="1">
    <location>
        <begin position="715"/>
        <end position="793"/>
    </location>
</feature>
<evidence type="ECO:0008006" key="7">
    <source>
        <dbReference type="Google" id="ProtNLM"/>
    </source>
</evidence>
<proteinExistence type="predicted"/>
<reference evidence="5 6" key="2">
    <citation type="submission" date="2021-10" db="EMBL/GenBank/DDBJ databases">
        <authorList>
            <person name="Piombo E."/>
        </authorList>
    </citation>
    <scope>NUCLEOTIDE SEQUENCE [LARGE SCALE GENOMIC DNA]</scope>
</reference>
<name>A0A9N9V1H7_9HYPO</name>
<feature type="domain" description="CPAF-like PDZ" evidence="4">
    <location>
        <begin position="157"/>
        <end position="282"/>
    </location>
</feature>
<dbReference type="PANTHER" id="PTHR37049:SF4">
    <property type="entry name" value="RHODANESE DOMAIN-CONTAINING PROTEIN"/>
    <property type="match status" value="1"/>
</dbReference>
<dbReference type="Pfam" id="PF23658">
    <property type="entry name" value="PDZ_CPAF_rel"/>
    <property type="match status" value="1"/>
</dbReference>
<dbReference type="SUPFAM" id="SSF52096">
    <property type="entry name" value="ClpP/crotonase"/>
    <property type="match status" value="1"/>
</dbReference>
<keyword evidence="2" id="KW-0732">Signal</keyword>
<accession>A0A9N9V1H7</accession>
<dbReference type="PANTHER" id="PTHR37049">
    <property type="entry name" value="PEPTIDASE S41 FAMILY PROTEIN"/>
    <property type="match status" value="1"/>
</dbReference>
<organism evidence="5 6">
    <name type="scientific">Clonostachys byssicola</name>
    <dbReference type="NCBI Taxonomy" id="160290"/>
    <lineage>
        <taxon>Eukaryota</taxon>
        <taxon>Fungi</taxon>
        <taxon>Dikarya</taxon>
        <taxon>Ascomycota</taxon>
        <taxon>Pezizomycotina</taxon>
        <taxon>Sordariomycetes</taxon>
        <taxon>Hypocreomycetidae</taxon>
        <taxon>Hypocreales</taxon>
        <taxon>Bionectriaceae</taxon>
        <taxon>Clonostachys</taxon>
    </lineage>
</organism>
<dbReference type="GO" id="GO:0006508">
    <property type="term" value="P:proteolysis"/>
    <property type="evidence" value="ECO:0007669"/>
    <property type="project" value="InterPro"/>
</dbReference>
<dbReference type="InterPro" id="IPR052766">
    <property type="entry name" value="S41A_metabolite_peptidase"/>
</dbReference>
<comment type="caution">
    <text evidence="5">The sequence shown here is derived from an EMBL/GenBank/DDBJ whole genome shotgun (WGS) entry which is preliminary data.</text>
</comment>
<dbReference type="Proteomes" id="UP000754883">
    <property type="component" value="Unassembled WGS sequence"/>
</dbReference>
<feature type="compositionally biased region" description="Low complexity" evidence="1">
    <location>
        <begin position="747"/>
        <end position="768"/>
    </location>
</feature>
<keyword evidence="6" id="KW-1185">Reference proteome</keyword>
<gene>
    <name evidence="5" type="ORF">CBYS24578_00011975</name>
</gene>
<dbReference type="OrthoDB" id="27214at2759"/>
<dbReference type="Pfam" id="PF03572">
    <property type="entry name" value="Peptidase_S41"/>
    <property type="match status" value="1"/>
</dbReference>
<feature type="signal peptide" evidence="2">
    <location>
        <begin position="1"/>
        <end position="20"/>
    </location>
</feature>
<feature type="chain" id="PRO_5040319020" description="Tail specific protease domain-containing protein" evidence="2">
    <location>
        <begin position="21"/>
        <end position="822"/>
    </location>
</feature>
<feature type="domain" description="Tail specific protease" evidence="3">
    <location>
        <begin position="368"/>
        <end position="579"/>
    </location>
</feature>
<reference evidence="6" key="1">
    <citation type="submission" date="2019-06" db="EMBL/GenBank/DDBJ databases">
        <authorList>
            <person name="Broberg M."/>
        </authorList>
    </citation>
    <scope>NUCLEOTIDE SEQUENCE [LARGE SCALE GENOMIC DNA]</scope>
</reference>
<evidence type="ECO:0000259" key="3">
    <source>
        <dbReference type="Pfam" id="PF03572"/>
    </source>
</evidence>
<evidence type="ECO:0000256" key="2">
    <source>
        <dbReference type="SAM" id="SignalP"/>
    </source>
</evidence>
<sequence>MRCNGFEVVSWLVAVQLCAAASSPCKQIADDQLRLASSLDLSFPSDIRYLAGFDAELAFQCVTSVALDAQDATDMLAYIKKYFSFQSTLAYLKNPPKSYQQLPVDVMGRLDAIGKNIKDGAYSSQYALELDIQAVIRDAHEGHLSYNAGVIGLFTWFLPDGLVSISSDGQEIPEIYANSDIVGKVSNASPIVQLQGQSPFSYLRSYLERTTAAMGLIDPHAEWNQLMVNSANQFSRTGTSGDSSIAYDYFQSTTIYNGKSIQGKFKNGTSFEWAYKAGASINLTDYSYTSAKGIKKGRVTNEKTSSVKSLSVNNIIPESIKITEVEGAPGSPRSNLPYRSYPRNPVVVQSNFSVGGTVSGYVLEDESISVLSIPNFAANSLANAATFSETVKSFIKQAKSANATKIVIDLSGNGGGTIFLAFDVFRQFFPRIQPTPLFRARAIPELKTYGTLITGLIENKDNVLDNNIVHPVRNFYNNSGFLNKGFTRTTGGTQWQSYNDFFGPVKSSNTEDNFTNNAQYDYSSKAIADELGFFIANYGDNSINYEQPWKADDIILLTDGYCASTCHTFAAMMKTDASVKTVVVGGIPQSGPMQGVGGTRGSNDRTFSYISGTTDTIKNIRSLSGSKFNTFLGKIGVTANDITNLPGLLSDAPWFVDTRAAGVNMLDSILPKSPDMPRQFVYEAANCRLFWTGDMVRDISVLWKTAAKFAGGDKSVCVRNSTNGPGSQVNDTIIENPGYSYNKTWENANSTSMSTTNSSNDESNNSGNNSGGGDSTTNKPGGDGDNNTGGSQTNVINDNGATVNSVGMMALACAFFTLFLDL</sequence>